<accession>A0AAD8PAU4</accession>
<dbReference type="AlphaFoldDB" id="A0AAD8PAU4"/>
<proteinExistence type="predicted"/>
<dbReference type="SUPFAM" id="SSF54236">
    <property type="entry name" value="Ubiquitin-like"/>
    <property type="match status" value="1"/>
</dbReference>
<dbReference type="EMBL" id="JAUHHV010000001">
    <property type="protein sequence ID" value="KAK1438796.1"/>
    <property type="molecule type" value="Genomic_DNA"/>
</dbReference>
<dbReference type="Gene3D" id="3.10.20.90">
    <property type="entry name" value="Phosphatidylinositol 3-kinase Catalytic Subunit, Chain A, domain 1"/>
    <property type="match status" value="1"/>
</dbReference>
<dbReference type="Proteomes" id="UP001229421">
    <property type="component" value="Unassembled WGS sequence"/>
</dbReference>
<feature type="domain" description="Ubiquitin-like" evidence="1">
    <location>
        <begin position="69"/>
        <end position="136"/>
    </location>
</feature>
<dbReference type="InterPro" id="IPR029071">
    <property type="entry name" value="Ubiquitin-like_domsf"/>
</dbReference>
<keyword evidence="3" id="KW-1185">Reference proteome</keyword>
<gene>
    <name evidence="2" type="ORF">QVD17_04607</name>
</gene>
<evidence type="ECO:0000313" key="3">
    <source>
        <dbReference type="Proteomes" id="UP001229421"/>
    </source>
</evidence>
<evidence type="ECO:0000313" key="2">
    <source>
        <dbReference type="EMBL" id="KAK1438796.1"/>
    </source>
</evidence>
<evidence type="ECO:0000259" key="1">
    <source>
        <dbReference type="PROSITE" id="PS50053"/>
    </source>
</evidence>
<sequence>MMIMKFRSMKLPRSFSKLRCGKAKDDNNKVNLQRCNISVEAEVKWELRPGGMLVQKRDSGEKSIEEEVMMVRVVTGSRWHDISIHPTSTFGELKMILSVVTGLEPKEQRLLFKGKEREDEDYLHMVGVRDNDKVLMFQDPTIKERKLATATIMASYRTIITPISSSAFPLSLSPISSFLPFHLNNPPTSSSNQQSSIIFFKPDDKTSLHCTFGDYFLYQAIQLKRSEVNMRSWEEKFQSIEEGAQRQSWRKKFLHAYWKGTWMSLIPIREALIQCNNTK</sequence>
<dbReference type="PROSITE" id="PS50053">
    <property type="entry name" value="UBIQUITIN_2"/>
    <property type="match status" value="1"/>
</dbReference>
<reference evidence="2" key="1">
    <citation type="journal article" date="2023" name="bioRxiv">
        <title>Improved chromosome-level genome assembly for marigold (Tagetes erecta).</title>
        <authorList>
            <person name="Jiang F."/>
            <person name="Yuan L."/>
            <person name="Wang S."/>
            <person name="Wang H."/>
            <person name="Xu D."/>
            <person name="Wang A."/>
            <person name="Fan W."/>
        </authorList>
    </citation>
    <scope>NUCLEOTIDE SEQUENCE</scope>
    <source>
        <strain evidence="2">WSJ</strain>
        <tissue evidence="2">Leaf</tissue>
    </source>
</reference>
<dbReference type="Pfam" id="PF05686">
    <property type="entry name" value="Glyco_transf_90"/>
    <property type="match status" value="1"/>
</dbReference>
<dbReference type="InterPro" id="IPR000626">
    <property type="entry name" value="Ubiquitin-like_dom"/>
</dbReference>
<comment type="caution">
    <text evidence="2">The sequence shown here is derived from an EMBL/GenBank/DDBJ whole genome shotgun (WGS) entry which is preliminary data.</text>
</comment>
<protein>
    <recommendedName>
        <fullName evidence="1">Ubiquitin-like domain-containing protein</fullName>
    </recommendedName>
</protein>
<name>A0AAD8PAU4_TARER</name>
<dbReference type="SMART" id="SM00213">
    <property type="entry name" value="UBQ"/>
    <property type="match status" value="1"/>
</dbReference>
<dbReference type="PANTHER" id="PTHR47376">
    <property type="entry name" value="OS02G0597700 PROTEIN"/>
    <property type="match status" value="1"/>
</dbReference>
<organism evidence="2 3">
    <name type="scientific">Tagetes erecta</name>
    <name type="common">African marigold</name>
    <dbReference type="NCBI Taxonomy" id="13708"/>
    <lineage>
        <taxon>Eukaryota</taxon>
        <taxon>Viridiplantae</taxon>
        <taxon>Streptophyta</taxon>
        <taxon>Embryophyta</taxon>
        <taxon>Tracheophyta</taxon>
        <taxon>Spermatophyta</taxon>
        <taxon>Magnoliopsida</taxon>
        <taxon>eudicotyledons</taxon>
        <taxon>Gunneridae</taxon>
        <taxon>Pentapetalae</taxon>
        <taxon>asterids</taxon>
        <taxon>campanulids</taxon>
        <taxon>Asterales</taxon>
        <taxon>Asteraceae</taxon>
        <taxon>Asteroideae</taxon>
        <taxon>Heliantheae alliance</taxon>
        <taxon>Tageteae</taxon>
        <taxon>Tagetes</taxon>
    </lineage>
</organism>
<dbReference type="Pfam" id="PF00240">
    <property type="entry name" value="ubiquitin"/>
    <property type="match status" value="1"/>
</dbReference>
<dbReference type="InterPro" id="IPR006598">
    <property type="entry name" value="CAP10"/>
</dbReference>